<feature type="domain" description="FAD synthetase" evidence="12">
    <location>
        <begin position="16"/>
        <end position="168"/>
    </location>
</feature>
<evidence type="ECO:0000259" key="12">
    <source>
        <dbReference type="Pfam" id="PF06574"/>
    </source>
</evidence>
<dbReference type="NCBIfam" id="TIGR00125">
    <property type="entry name" value="cyt_tran_rel"/>
    <property type="match status" value="1"/>
</dbReference>
<comment type="catalytic activity">
    <reaction evidence="11">
        <text>riboflavin + ATP = FMN + ADP + H(+)</text>
        <dbReference type="Rhea" id="RHEA:14357"/>
        <dbReference type="ChEBI" id="CHEBI:15378"/>
        <dbReference type="ChEBI" id="CHEBI:30616"/>
        <dbReference type="ChEBI" id="CHEBI:57986"/>
        <dbReference type="ChEBI" id="CHEBI:58210"/>
        <dbReference type="ChEBI" id="CHEBI:456216"/>
        <dbReference type="EC" id="2.7.1.26"/>
    </reaction>
</comment>
<comment type="pathway">
    <text evidence="1 11">Cofactor biosynthesis; FAD biosynthesis; FAD from FMN: step 1/1.</text>
</comment>
<dbReference type="InterPro" id="IPR023468">
    <property type="entry name" value="Riboflavin_kinase"/>
</dbReference>
<dbReference type="GO" id="GO:0008531">
    <property type="term" value="F:riboflavin kinase activity"/>
    <property type="evidence" value="ECO:0007669"/>
    <property type="project" value="UniProtKB-UniRule"/>
</dbReference>
<keyword evidence="4 11" id="KW-0288">FMN</keyword>
<evidence type="ECO:0000256" key="6">
    <source>
        <dbReference type="ARBA" id="ARBA00022695"/>
    </source>
</evidence>
<comment type="catalytic activity">
    <reaction evidence="10 11">
        <text>FMN + ATP + H(+) = FAD + diphosphate</text>
        <dbReference type="Rhea" id="RHEA:17237"/>
        <dbReference type="ChEBI" id="CHEBI:15378"/>
        <dbReference type="ChEBI" id="CHEBI:30616"/>
        <dbReference type="ChEBI" id="CHEBI:33019"/>
        <dbReference type="ChEBI" id="CHEBI:57692"/>
        <dbReference type="ChEBI" id="CHEBI:58210"/>
        <dbReference type="EC" id="2.7.7.2"/>
    </reaction>
</comment>
<dbReference type="InterPro" id="IPR004821">
    <property type="entry name" value="Cyt_trans-like"/>
</dbReference>
<dbReference type="EMBL" id="SLXK01000004">
    <property type="protein sequence ID" value="TCP30862.1"/>
    <property type="molecule type" value="Genomic_DNA"/>
</dbReference>
<dbReference type="Proteomes" id="UP000295416">
    <property type="component" value="Unassembled WGS sequence"/>
</dbReference>
<dbReference type="EC" id="2.7.1.26" evidence="11"/>
<dbReference type="Gene3D" id="3.40.50.620">
    <property type="entry name" value="HUPs"/>
    <property type="match status" value="1"/>
</dbReference>
<evidence type="ECO:0000313" key="14">
    <source>
        <dbReference type="Proteomes" id="UP000295416"/>
    </source>
</evidence>
<dbReference type="CDD" id="cd02064">
    <property type="entry name" value="FAD_synthetase_N"/>
    <property type="match status" value="1"/>
</dbReference>
<sequence length="277" mass="31111">METIHVQHPLNIERVNKEPCVMALGFFDGLHIGHQEIIRTAKKRAEERNLALALMTFSPHPSQIIPMKKKVDHYLSPLEAKRGILAKLGVQKLYVVTFDHAFAKLTPAEFVDHYLIDLQCRHAVAGFDFSFGFKGQGNMGNLAEFGKGAFGVTTVPKVERQGQKVSSTLIRSLLASGNVNGIPEFLGDFYKVTGQIAKHGDSECHEVRIEDYLLPHKGIYEISAEMADAVYNGVCMIEDDPIKVYVKLFNSVKARHKETIQIKWIKKTSSHRMLQPV</sequence>
<name>A0A4R2P7J2_9BACL</name>
<evidence type="ECO:0000256" key="10">
    <source>
        <dbReference type="ARBA" id="ARBA00049494"/>
    </source>
</evidence>
<dbReference type="SUPFAM" id="SSF52374">
    <property type="entry name" value="Nucleotidylyl transferase"/>
    <property type="match status" value="1"/>
</dbReference>
<evidence type="ECO:0000256" key="9">
    <source>
        <dbReference type="ARBA" id="ARBA00022840"/>
    </source>
</evidence>
<keyword evidence="3 11" id="KW-0285">Flavoprotein</keyword>
<protein>
    <recommendedName>
        <fullName evidence="11">Riboflavin biosynthesis protein</fullName>
    </recommendedName>
    <domain>
        <recommendedName>
            <fullName evidence="11">Riboflavin kinase</fullName>
            <ecNumber evidence="11">2.7.1.26</ecNumber>
        </recommendedName>
        <alternativeName>
            <fullName evidence="11">Flavokinase</fullName>
        </alternativeName>
    </domain>
    <domain>
        <recommendedName>
            <fullName evidence="11">FMN adenylyltransferase</fullName>
            <ecNumber evidence="11">2.7.7.2</ecNumber>
        </recommendedName>
        <alternativeName>
            <fullName evidence="11">FAD pyrophosphorylase</fullName>
        </alternativeName>
        <alternativeName>
            <fullName evidence="11">FAD synthase</fullName>
        </alternativeName>
    </domain>
</protein>
<keyword evidence="8 11" id="KW-0274">FAD</keyword>
<keyword evidence="5 11" id="KW-0808">Transferase</keyword>
<dbReference type="GO" id="GO:0009231">
    <property type="term" value="P:riboflavin biosynthetic process"/>
    <property type="evidence" value="ECO:0007669"/>
    <property type="project" value="InterPro"/>
</dbReference>
<dbReference type="GO" id="GO:0003919">
    <property type="term" value="F:FMN adenylyltransferase activity"/>
    <property type="evidence" value="ECO:0007669"/>
    <property type="project" value="UniProtKB-UniRule"/>
</dbReference>
<accession>A0A4R2P7J2</accession>
<dbReference type="FunFam" id="3.40.50.620:FF:000021">
    <property type="entry name" value="Riboflavin biosynthesis protein"/>
    <property type="match status" value="1"/>
</dbReference>
<dbReference type="PIRSF" id="PIRSF004491">
    <property type="entry name" value="FAD_Synth"/>
    <property type="match status" value="1"/>
</dbReference>
<dbReference type="AlphaFoldDB" id="A0A4R2P7J2"/>
<dbReference type="UniPathway" id="UPA00276">
    <property type="reaction ID" value="UER00406"/>
</dbReference>
<dbReference type="UniPathway" id="UPA00277">
    <property type="reaction ID" value="UER00407"/>
</dbReference>
<organism evidence="13 14">
    <name type="scientific">Scopulibacillus darangshiensis</name>
    <dbReference type="NCBI Taxonomy" id="442528"/>
    <lineage>
        <taxon>Bacteria</taxon>
        <taxon>Bacillati</taxon>
        <taxon>Bacillota</taxon>
        <taxon>Bacilli</taxon>
        <taxon>Bacillales</taxon>
        <taxon>Sporolactobacillaceae</taxon>
        <taxon>Scopulibacillus</taxon>
    </lineage>
</organism>
<evidence type="ECO:0000256" key="11">
    <source>
        <dbReference type="PIRNR" id="PIRNR004491"/>
    </source>
</evidence>
<proteinExistence type="inferred from homology"/>
<evidence type="ECO:0000256" key="4">
    <source>
        <dbReference type="ARBA" id="ARBA00022643"/>
    </source>
</evidence>
<dbReference type="EC" id="2.7.7.2" evidence="11"/>
<evidence type="ECO:0000313" key="13">
    <source>
        <dbReference type="EMBL" id="TCP30862.1"/>
    </source>
</evidence>
<dbReference type="InterPro" id="IPR015864">
    <property type="entry name" value="FAD_synthase"/>
</dbReference>
<keyword evidence="6 11" id="KW-0548">Nucleotidyltransferase</keyword>
<dbReference type="Pfam" id="PF06574">
    <property type="entry name" value="FAD_syn"/>
    <property type="match status" value="1"/>
</dbReference>
<dbReference type="GO" id="GO:0009398">
    <property type="term" value="P:FMN biosynthetic process"/>
    <property type="evidence" value="ECO:0007669"/>
    <property type="project" value="UniProtKB-UniRule"/>
</dbReference>
<keyword evidence="9 11" id="KW-0067">ATP-binding</keyword>
<evidence type="ECO:0000256" key="3">
    <source>
        <dbReference type="ARBA" id="ARBA00022630"/>
    </source>
</evidence>
<evidence type="ECO:0000256" key="7">
    <source>
        <dbReference type="ARBA" id="ARBA00022741"/>
    </source>
</evidence>
<dbReference type="PANTHER" id="PTHR22749:SF6">
    <property type="entry name" value="RIBOFLAVIN KINASE"/>
    <property type="match status" value="1"/>
</dbReference>
<comment type="caution">
    <text evidence="13">The sequence shown here is derived from an EMBL/GenBank/DDBJ whole genome shotgun (WGS) entry which is preliminary data.</text>
</comment>
<keyword evidence="11 13" id="KW-0418">Kinase</keyword>
<comment type="pathway">
    <text evidence="2 11">Cofactor biosynthesis; FMN biosynthesis; FMN from riboflavin (ATP route): step 1/1.</text>
</comment>
<dbReference type="InterPro" id="IPR002606">
    <property type="entry name" value="Riboflavin_kinase_bac"/>
</dbReference>
<dbReference type="InterPro" id="IPR014729">
    <property type="entry name" value="Rossmann-like_a/b/a_fold"/>
</dbReference>
<gene>
    <name evidence="13" type="ORF">EV207_10441</name>
</gene>
<dbReference type="GO" id="GO:0005524">
    <property type="term" value="F:ATP binding"/>
    <property type="evidence" value="ECO:0007669"/>
    <property type="project" value="UniProtKB-UniRule"/>
</dbReference>
<dbReference type="PANTHER" id="PTHR22749">
    <property type="entry name" value="RIBOFLAVIN KINASE/FMN ADENYLYLTRANSFERASE"/>
    <property type="match status" value="1"/>
</dbReference>
<dbReference type="RefSeq" id="WP_165886831.1">
    <property type="nucleotide sequence ID" value="NZ_SLXK01000004.1"/>
</dbReference>
<evidence type="ECO:0000256" key="5">
    <source>
        <dbReference type="ARBA" id="ARBA00022679"/>
    </source>
</evidence>
<dbReference type="GO" id="GO:0006747">
    <property type="term" value="P:FAD biosynthetic process"/>
    <property type="evidence" value="ECO:0007669"/>
    <property type="project" value="UniProtKB-UniRule"/>
</dbReference>
<reference evidence="13 14" key="1">
    <citation type="submission" date="2019-03" db="EMBL/GenBank/DDBJ databases">
        <title>Genomic Encyclopedia of Type Strains, Phase IV (KMG-IV): sequencing the most valuable type-strain genomes for metagenomic binning, comparative biology and taxonomic classification.</title>
        <authorList>
            <person name="Goeker M."/>
        </authorList>
    </citation>
    <scope>NUCLEOTIDE SEQUENCE [LARGE SCALE GENOMIC DNA]</scope>
    <source>
        <strain evidence="13 14">DSM 19377</strain>
    </source>
</reference>
<evidence type="ECO:0000256" key="2">
    <source>
        <dbReference type="ARBA" id="ARBA00005201"/>
    </source>
</evidence>
<evidence type="ECO:0000256" key="1">
    <source>
        <dbReference type="ARBA" id="ARBA00004726"/>
    </source>
</evidence>
<evidence type="ECO:0000256" key="8">
    <source>
        <dbReference type="ARBA" id="ARBA00022827"/>
    </source>
</evidence>
<comment type="similarity">
    <text evidence="11">Belongs to the ribF family.</text>
</comment>
<keyword evidence="7 11" id="KW-0547">Nucleotide-binding</keyword>
<keyword evidence="14" id="KW-1185">Reference proteome</keyword>